<evidence type="ECO:0000313" key="2">
    <source>
        <dbReference type="Proteomes" id="UP001163223"/>
    </source>
</evidence>
<reference evidence="1" key="1">
    <citation type="submission" date="2022-11" db="EMBL/GenBank/DDBJ databases">
        <title>beta-Carotene-producing bacterium, Jeongeuplla avenae sp. nov., alleviates the salt stress of Arabidopsis seedlings.</title>
        <authorList>
            <person name="Jiang L."/>
            <person name="Lee J."/>
        </authorList>
    </citation>
    <scope>NUCLEOTIDE SEQUENCE</scope>
    <source>
        <strain evidence="1">DY_R2A_6</strain>
    </source>
</reference>
<accession>A0ACD4NU37</accession>
<gene>
    <name evidence="1" type="ORF">OXU80_08630</name>
</gene>
<protein>
    <submittedName>
        <fullName evidence="1">PAS domain S-box protein</fullName>
    </submittedName>
</protein>
<keyword evidence="2" id="KW-1185">Reference proteome</keyword>
<evidence type="ECO:0000313" key="1">
    <source>
        <dbReference type="EMBL" id="WAJ30253.1"/>
    </source>
</evidence>
<sequence length="793" mass="86591">MAFSDEDRLGSVLAENEQLRAQNAALRASLHSSEARFRLIVESAADYAIIAADLDGTVTTWNEAAATILGWSADAMIGRPLSTIFTPEDIAAGAYDEELRLATERGRARDERWHLKADGSRFFASGEMMPLQDPEGGQTGFLKILRDRTRERREQQELETSRERLRLALEASSLVGTWDWDITADTLYSDERFAYLFGVEPARAEAGAPLSAYVGGIHPDDAERVGARISEAVGSGAIFDEQYRTIDLDGRTRWVHARGRCYHDSQGRPLRFPGAVVDLTLERAREARQAALLRLGDELQEQGLADGHSITALQILCEALDTRRAGYAIVGEDERTASVVAEWTREGVSALSGSFDLAAFGTDFVASLRAGVLTVADIETDERTAAGAAAWRAIGVRSVVNMAVVEGGRVRVVLYLNDDRPRSWEAEDIGFVREVLERTWTVTQRRRAEQALADAETRLRLAHEAAEIGSFDFDLVSGTLIWDARCRAAFGLYGKEPVTYEGTFLPALHPDDRAHTQAAVEAAVDPVDPKLFDVVYRTIGIEDGVVRWVHASGQTLVENGRSVRFVGAVRDVTEEKEAEERQNLLTRELQHRVKNTLAMVNALANQTLRRAANVQDGLAAFSARLVALGHAHDILTQTSWTSAPIAAIVERSLATHRPSDGARLSWAGPNVRLNARQALALSLALHELATNAAKYGAFSNETGSVRIVWRLVGSGDGAVHLVLEWREAGGPPVTPPAARGFGSRLIQQSLASEFRGTVDMRFEATGLVCLIEGALDHQIDDALPALEEPAPVA</sequence>
<dbReference type="EMBL" id="CP113520">
    <property type="protein sequence ID" value="WAJ30253.1"/>
    <property type="molecule type" value="Genomic_DNA"/>
</dbReference>
<organism evidence="1 2">
    <name type="scientific">Antarcticirhabdus aurantiaca</name>
    <dbReference type="NCBI Taxonomy" id="2606717"/>
    <lineage>
        <taxon>Bacteria</taxon>
        <taxon>Pseudomonadati</taxon>
        <taxon>Pseudomonadota</taxon>
        <taxon>Alphaproteobacteria</taxon>
        <taxon>Hyphomicrobiales</taxon>
        <taxon>Aurantimonadaceae</taxon>
        <taxon>Antarcticirhabdus</taxon>
    </lineage>
</organism>
<proteinExistence type="predicted"/>
<dbReference type="Proteomes" id="UP001163223">
    <property type="component" value="Chromosome"/>
</dbReference>
<name>A0ACD4NU37_9HYPH</name>